<reference evidence="1 2" key="1">
    <citation type="submission" date="2009-10" db="EMBL/GenBank/DDBJ databases">
        <authorList>
            <person name="Weinstock G."/>
            <person name="Sodergren E."/>
            <person name="Clifton S."/>
            <person name="Fulton L."/>
            <person name="Fulton B."/>
            <person name="Courtney L."/>
            <person name="Fronick C."/>
            <person name="Harrison M."/>
            <person name="Strong C."/>
            <person name="Farmer C."/>
            <person name="Delahaunty K."/>
            <person name="Markovic C."/>
            <person name="Hall O."/>
            <person name="Minx P."/>
            <person name="Tomlinson C."/>
            <person name="Mitreva M."/>
            <person name="Nelson J."/>
            <person name="Hou S."/>
            <person name="Wollam A."/>
            <person name="Pepin K.H."/>
            <person name="Johnson M."/>
            <person name="Bhonagiri V."/>
            <person name="Nash W.E."/>
            <person name="Warren W."/>
            <person name="Chinwalla A."/>
            <person name="Mardis E.R."/>
            <person name="Wilson R.K."/>
        </authorList>
    </citation>
    <scope>NUCLEOTIDE SEQUENCE [LARGE SCALE GENOMIC DNA]</scope>
    <source>
        <strain evidence="1 2">F0309</strain>
    </source>
</reference>
<name>D4TYR7_9ACTO</name>
<accession>D4TYR7</accession>
<proteinExistence type="predicted"/>
<dbReference type="EMBL" id="ACYT02000029">
    <property type="protein sequence ID" value="EFF80038.1"/>
    <property type="molecule type" value="Genomic_DNA"/>
</dbReference>
<sequence>MAGRLCSSMRTLTARCARGRRCPRASDRVCVRMKRLTRRLSGTVRWGQRVVR</sequence>
<organism evidence="1 2">
    <name type="scientific">Schaalia odontolytica F0309</name>
    <dbReference type="NCBI Taxonomy" id="649742"/>
    <lineage>
        <taxon>Bacteria</taxon>
        <taxon>Bacillati</taxon>
        <taxon>Actinomycetota</taxon>
        <taxon>Actinomycetes</taxon>
        <taxon>Actinomycetales</taxon>
        <taxon>Actinomycetaceae</taxon>
        <taxon>Schaalia</taxon>
    </lineage>
</organism>
<evidence type="ECO:0000313" key="1">
    <source>
        <dbReference type="EMBL" id="EFF80038.1"/>
    </source>
</evidence>
<comment type="caution">
    <text evidence="1">The sequence shown here is derived from an EMBL/GenBank/DDBJ whole genome shotgun (WGS) entry which is preliminary data.</text>
</comment>
<evidence type="ECO:0000313" key="2">
    <source>
        <dbReference type="Proteomes" id="UP000003150"/>
    </source>
</evidence>
<dbReference type="Proteomes" id="UP000003150">
    <property type="component" value="Unassembled WGS sequence"/>
</dbReference>
<protein>
    <submittedName>
        <fullName evidence="1">Uncharacterized protein</fullName>
    </submittedName>
</protein>
<dbReference type="AlphaFoldDB" id="D4TYR7"/>
<gene>
    <name evidence="1" type="ORF">HMPREF0970_01092</name>
</gene>
<dbReference type="HOGENOM" id="CLU_3075893_0_0_11"/>